<gene>
    <name evidence="8" type="ORF">PSEUBRA_SCAF3g04007</name>
</gene>
<keyword evidence="3" id="KW-0206">Cytoskeleton</keyword>
<feature type="region of interest" description="Disordered" evidence="6">
    <location>
        <begin position="331"/>
        <end position="529"/>
    </location>
</feature>
<sequence length="811" mass="87002">MSRSHSAVIDLTEESPPAHGRPRPPPPPALRSGTHILDWSSNAPHAAGPSSHGTTPNPAAPPNRSPAVHAPIVVGSDDEDDDNSFTITGGSEPVRRSRSLQRSFSSGTASATRMFPYDPSTLASSLRFHDDIGRGPHGAGSRIPQSIGVLGSSSSPRHPLHPQRRAALPSASTTTARRSGGSTTTTATATSDANLASRLGGDFSFGNFGFGPTYGMELIGSLLRGWHPNGHGSPQQNAERKVPQKFDPKWTHPYEPQPGFTHSIIEPPVDLDTYFDDKAVVTGPLPDTTPICACCRFALVTGANGDERIWALPCGHVIDGRCVDRLSGLAPVPSPETAATGTSSKAKGKAKAIEATEDEPPAKVTKTSARTRAAASLAAPTDATPKNLKKPKRFECPVEGCKQKCTKEPNSNDKQGATMDAMISSPSPGPSTVDSILSRNTGSSGGEDAAGSSAREWKRLFAQMQSSTTPSRTTRADASATGTSRRGRGGTSSRGSTRGSPHPRNPPSRLVDSPNTTLSSLPAPSSDPLSQIRHKILTTPLPPDHTLSPTSSTYRSIVWKLLLSLPTLDIASYLSLVARGPSSAHDKIRNDTFRTLATDQGFKERVAEGKLIRLLDAFVWKHSGEEAVYEFGYVQGMNVLAAPFLYACGSEVEAFRCFSAFIERCCPLYVQPTLAGVHRGLQLLDRCLEILDEPLFTHLRSKNLSAEIYAFPSVMTLCACTPPLPEVLQLWDFLLAFGVHFNVLCIVAQLHIMRESLLDSSSPMKLLRHLPPLDARKIIGVTVTLARDVPRDLFEELVRHPYHPDSVVGFT</sequence>
<dbReference type="GO" id="GO:0010948">
    <property type="term" value="P:negative regulation of cell cycle process"/>
    <property type="evidence" value="ECO:0007669"/>
    <property type="project" value="UniProtKB-ARBA"/>
</dbReference>
<dbReference type="InterPro" id="IPR035969">
    <property type="entry name" value="Rab-GAP_TBC_sf"/>
</dbReference>
<dbReference type="STRING" id="1365824.V5EMZ6"/>
<evidence type="ECO:0000259" key="7">
    <source>
        <dbReference type="PROSITE" id="PS50086"/>
    </source>
</evidence>
<dbReference type="eggNOG" id="KOG2058">
    <property type="taxonomic scope" value="Eukaryota"/>
</dbReference>
<reference evidence="9" key="1">
    <citation type="journal article" date="2013" name="Genome Announc.">
        <title>Draft genome sequence of Pseudozyma brasiliensis sp. nov. strain GHG001, a high producer of endo-1,4-xylanase isolated from an insect pest of sugarcane.</title>
        <authorList>
            <person name="Oliveira J.V.D.C."/>
            <person name="dos Santos R.A.C."/>
            <person name="Borges T.A."/>
            <person name="Riano-Pachon D.M."/>
            <person name="Goldman G.H."/>
        </authorList>
    </citation>
    <scope>NUCLEOTIDE SEQUENCE [LARGE SCALE GENOMIC DNA]</scope>
    <source>
        <strain evidence="9">GHG001</strain>
    </source>
</reference>
<dbReference type="Pfam" id="PF00566">
    <property type="entry name" value="RabGAP-TBC"/>
    <property type="match status" value="1"/>
</dbReference>
<proteinExistence type="inferred from homology"/>
<dbReference type="OrthoDB" id="10263206at2759"/>
<feature type="compositionally biased region" description="Low complexity" evidence="6">
    <location>
        <begin position="336"/>
        <end position="345"/>
    </location>
</feature>
<evidence type="ECO:0000313" key="8">
    <source>
        <dbReference type="EMBL" id="EST06495.1"/>
    </source>
</evidence>
<dbReference type="FunFam" id="1.10.8.270:FF:000035">
    <property type="entry name" value="Cell cycle arrest protein BUB2"/>
    <property type="match status" value="1"/>
</dbReference>
<dbReference type="FunFam" id="1.10.472.80:FF:000026">
    <property type="entry name" value="Mitotic check point protein (Bub2)"/>
    <property type="match status" value="1"/>
</dbReference>
<dbReference type="SUPFAM" id="SSF47923">
    <property type="entry name" value="Ypt/Rab-GAP domain of gyp1p"/>
    <property type="match status" value="2"/>
</dbReference>
<dbReference type="GO" id="GO:0005096">
    <property type="term" value="F:GTPase activator activity"/>
    <property type="evidence" value="ECO:0007669"/>
    <property type="project" value="TreeGrafter"/>
</dbReference>
<evidence type="ECO:0000256" key="3">
    <source>
        <dbReference type="ARBA" id="ARBA00023212"/>
    </source>
</evidence>
<feature type="compositionally biased region" description="Low complexity" evidence="6">
    <location>
        <begin position="513"/>
        <end position="529"/>
    </location>
</feature>
<accession>V5EMZ6</accession>
<dbReference type="SMART" id="SM00164">
    <property type="entry name" value="TBC"/>
    <property type="match status" value="1"/>
</dbReference>
<feature type="compositionally biased region" description="Low complexity" evidence="6">
    <location>
        <begin position="491"/>
        <end position="500"/>
    </location>
</feature>
<feature type="domain" description="Rab-GAP TBC" evidence="7">
    <location>
        <begin position="549"/>
        <end position="738"/>
    </location>
</feature>
<feature type="compositionally biased region" description="Basic and acidic residues" evidence="6">
    <location>
        <begin position="393"/>
        <end position="411"/>
    </location>
</feature>
<evidence type="ECO:0000256" key="5">
    <source>
        <dbReference type="ARBA" id="ARBA00061049"/>
    </source>
</evidence>
<keyword evidence="2" id="KW-0963">Cytoplasm</keyword>
<evidence type="ECO:0000256" key="1">
    <source>
        <dbReference type="ARBA" id="ARBA00004245"/>
    </source>
</evidence>
<evidence type="ECO:0000256" key="4">
    <source>
        <dbReference type="ARBA" id="ARBA00023306"/>
    </source>
</evidence>
<dbReference type="PANTHER" id="PTHR22957">
    <property type="entry name" value="TBC1 DOMAIN FAMILY MEMBER GTPASE-ACTIVATING PROTEIN"/>
    <property type="match status" value="1"/>
</dbReference>
<feature type="region of interest" description="Disordered" evidence="6">
    <location>
        <begin position="1"/>
        <end position="189"/>
    </location>
</feature>
<dbReference type="PANTHER" id="PTHR22957:SF263">
    <property type="entry name" value="MITOTIC CHECK POINT PROTEIN BUB2"/>
    <property type="match status" value="1"/>
</dbReference>
<dbReference type="AlphaFoldDB" id="V5EMZ6"/>
<feature type="compositionally biased region" description="Polar residues" evidence="6">
    <location>
        <begin position="424"/>
        <end position="441"/>
    </location>
</feature>
<keyword evidence="4" id="KW-0131">Cell cycle</keyword>
<dbReference type="InterPro" id="IPR000195">
    <property type="entry name" value="Rab-GAP-TBC_dom"/>
</dbReference>
<dbReference type="EMBL" id="KI545873">
    <property type="protein sequence ID" value="EST06495.1"/>
    <property type="molecule type" value="Genomic_DNA"/>
</dbReference>
<feature type="compositionally biased region" description="Low complexity" evidence="6">
    <location>
        <begin position="362"/>
        <end position="385"/>
    </location>
</feature>
<dbReference type="Gene3D" id="1.10.472.80">
    <property type="entry name" value="Ypt/Rab-GAP domain of gyp1p, domain 3"/>
    <property type="match status" value="1"/>
</dbReference>
<dbReference type="GeneID" id="27420622"/>
<comment type="subcellular location">
    <subcellularLocation>
        <location evidence="1">Cytoplasm</location>
        <location evidence="1">Cytoskeleton</location>
    </subcellularLocation>
</comment>
<dbReference type="Proteomes" id="UP000019377">
    <property type="component" value="Unassembled WGS sequence"/>
</dbReference>
<comment type="similarity">
    <text evidence="5">Belongs to the BUB2 family.</text>
</comment>
<evidence type="ECO:0000256" key="6">
    <source>
        <dbReference type="SAM" id="MobiDB-lite"/>
    </source>
</evidence>
<evidence type="ECO:0000256" key="2">
    <source>
        <dbReference type="ARBA" id="ARBA00022490"/>
    </source>
</evidence>
<dbReference type="HOGENOM" id="CLU_347852_0_0_1"/>
<keyword evidence="9" id="KW-1185">Reference proteome</keyword>
<dbReference type="GO" id="GO:1990334">
    <property type="term" value="C:Bfa1-Bub2 complex"/>
    <property type="evidence" value="ECO:0007669"/>
    <property type="project" value="UniProtKB-ARBA"/>
</dbReference>
<evidence type="ECO:0000313" key="9">
    <source>
        <dbReference type="Proteomes" id="UP000019377"/>
    </source>
</evidence>
<protein>
    <recommendedName>
        <fullName evidence="7">Rab-GAP TBC domain-containing protein</fullName>
    </recommendedName>
</protein>
<dbReference type="PROSITE" id="PS50086">
    <property type="entry name" value="TBC_RABGAP"/>
    <property type="match status" value="1"/>
</dbReference>
<dbReference type="Gene3D" id="1.10.8.270">
    <property type="entry name" value="putative rabgap domain of human tbc1 domain family member 14 like domains"/>
    <property type="match status" value="1"/>
</dbReference>
<organism evidence="8 9">
    <name type="scientific">Kalmanozyma brasiliensis (strain GHG001)</name>
    <name type="common">Yeast</name>
    <name type="synonym">Pseudozyma brasiliensis</name>
    <dbReference type="NCBI Taxonomy" id="1365824"/>
    <lineage>
        <taxon>Eukaryota</taxon>
        <taxon>Fungi</taxon>
        <taxon>Dikarya</taxon>
        <taxon>Basidiomycota</taxon>
        <taxon>Ustilaginomycotina</taxon>
        <taxon>Ustilaginomycetes</taxon>
        <taxon>Ustilaginales</taxon>
        <taxon>Ustilaginaceae</taxon>
        <taxon>Kalmanozyma</taxon>
    </lineage>
</organism>
<name>V5EMZ6_KALBG</name>
<feature type="compositionally biased region" description="Low complexity" evidence="6">
    <location>
        <begin position="170"/>
        <end position="189"/>
    </location>
</feature>
<feature type="compositionally biased region" description="Polar residues" evidence="6">
    <location>
        <begin position="463"/>
        <end position="473"/>
    </location>
</feature>